<dbReference type="AlphaFoldDB" id="A0A9X1SRH3"/>
<dbReference type="Gene3D" id="2.60.120.200">
    <property type="match status" value="1"/>
</dbReference>
<dbReference type="EMBL" id="JAINWF010000001">
    <property type="protein sequence ID" value="MCD1606356.1"/>
    <property type="molecule type" value="Genomic_DNA"/>
</dbReference>
<accession>A0A9X1SRH3</accession>
<protein>
    <submittedName>
        <fullName evidence="2">LamG domain-containing protein</fullName>
    </submittedName>
</protein>
<feature type="domain" description="DUF6701" evidence="1">
    <location>
        <begin position="655"/>
        <end position="1260"/>
    </location>
</feature>
<dbReference type="Pfam" id="PF20419">
    <property type="entry name" value="DUF6701"/>
    <property type="match status" value="1"/>
</dbReference>
<dbReference type="Pfam" id="PF13385">
    <property type="entry name" value="Laminin_G_3"/>
    <property type="match status" value="1"/>
</dbReference>
<name>A0A9X1SRH3_9GAMM</name>
<evidence type="ECO:0000259" key="1">
    <source>
        <dbReference type="Pfam" id="PF20419"/>
    </source>
</evidence>
<dbReference type="SUPFAM" id="SSF49899">
    <property type="entry name" value="Concanavalin A-like lectins/glucanases"/>
    <property type="match status" value="1"/>
</dbReference>
<dbReference type="Proteomes" id="UP001138989">
    <property type="component" value="Unassembled WGS sequence"/>
</dbReference>
<keyword evidence="3" id="KW-1185">Reference proteome</keyword>
<dbReference type="InterPro" id="IPR013320">
    <property type="entry name" value="ConA-like_dom_sf"/>
</dbReference>
<dbReference type="InterPro" id="IPR046524">
    <property type="entry name" value="DUF6701"/>
</dbReference>
<sequence length="1264" mass="133926">MSFIRKVSCFSMSVLQNSKGINVAFSACILILVICALLFSATVEAATYNLSAGQYPPCSSKSWTANGTTYVCNYGKVTLNAGDAVVANASSTLWAENGFLIDASVVGSSAHSIMLRSSYGVIRTTGGSSAGTVIFGSVIGASVALGGTTVKGSVTGSGGAVMVNSEIEGNVGFNNEITLTNTIVAGFVESANREITLSGGSVGGGVKSSGGAGVFIDGTTVQGEISSANIISIEDSKVTGNVGSSCCKVTVTSSSVIGNIFTQGNPIELNGTDVVGTVSNTNRIYLNDSVVYGDVAAATDWGNQVTIQGTGFSRIYGQCAYSGLSPASLCSDSTDINEILPLYLRFDEASWRNATVQNSGTLNVTGVASGAAETAGAIPALPGTWGTCRYGEFSGSGRISVPHHSTLSFNDKLSVSFWLNVSELPASGSVILLGKGDNYRLELNAAGRLILTTRMFGLLFSRDLVITTEAGGGWNHVGFTLEYQSLLVLFPTINAKLYVNGELKASDSETLLAGWGLSTNSTALNIGGNGSKGLRGLMDEVRLDRALWGAIEFSRQARARHWCGSSLAIDHFEFVTGEGAHTCSPHTITLKACTNAASSACQLYPGTVSVTLTGNGWVGGGSKSLINGIGSFKLQGLQLQMPLGLSSSNPPFASQTLCQIGDAPPSSACILNFSQSGFIFDVPNMVASQGVQKVPIRAVIDRGNPGSPQCEPAFTDEDVSRNIKFWSEFISPAGSELAVSSERVWVNREAVAQSFAAAEPLSLYFNGDGISHIDVNYREAGKMQLNAHYAGSGNEGDSGLMEGSSDFVSRPDRFSIEVVGSPECNPKESFSKNNCPKFIAAGDEFPLEIKALNSGGDETLNFMHERVRMEVVGEPSEGCGEIADDCFPKGGVVPKLLPSEYKHGYGNVNFFESAPYVDEVGIVKVRAIAEDYIEGGLDVTGVSDYVGRFVPKYLKVSSDARLAPACNGFTYQGQEAVFLGGYPEVVITAFNSQNQEVQNYDRPGYWLLDPPKRGSYLSITGRAKIDERLDSVGEVNSILVKATENDGGGRTYNWPSVDEEKRPADALIWRAPVNPDPDDLPFGTDALPIARLVIDKGQLMDKDGVCYRGAEGKLGECSDFTHDFGGSEIRLGRLRIGNAHGSELQDLSLPWVIETWQASNIFLPETGDACSAPTWGKALASEPAGKLVGKQLVITGGQSGYEGSLIITKPEATGEARIGFENVPEWLWYDWRGKGREASRGLASFGIYHGPKPLIFRREIYRGM</sequence>
<reference evidence="2" key="1">
    <citation type="submission" date="2021-08" db="EMBL/GenBank/DDBJ databases">
        <title>Isolation and characterization of neutrophilic mixotrophic iron-oxidizing bacteria from deep-sea hydrothermal vents.</title>
        <authorList>
            <person name="He Y."/>
        </authorList>
    </citation>
    <scope>NUCLEOTIDE SEQUENCE</scope>
    <source>
        <strain evidence="2">IOP_13</strain>
    </source>
</reference>
<evidence type="ECO:0000313" key="2">
    <source>
        <dbReference type="EMBL" id="MCD1606356.1"/>
    </source>
</evidence>
<proteinExistence type="predicted"/>
<dbReference type="RefSeq" id="WP_102832481.1">
    <property type="nucleotide sequence ID" value="NZ_DAMBQT010000031.1"/>
</dbReference>
<organism evidence="2 3">
    <name type="scientific">Stutzerimonas kunmingensis</name>
    <dbReference type="NCBI Taxonomy" id="1211807"/>
    <lineage>
        <taxon>Bacteria</taxon>
        <taxon>Pseudomonadati</taxon>
        <taxon>Pseudomonadota</taxon>
        <taxon>Gammaproteobacteria</taxon>
        <taxon>Pseudomonadales</taxon>
        <taxon>Pseudomonadaceae</taxon>
        <taxon>Stutzerimonas</taxon>
    </lineage>
</organism>
<evidence type="ECO:0000313" key="3">
    <source>
        <dbReference type="Proteomes" id="UP001138989"/>
    </source>
</evidence>
<comment type="caution">
    <text evidence="2">The sequence shown here is derived from an EMBL/GenBank/DDBJ whole genome shotgun (WGS) entry which is preliminary data.</text>
</comment>
<gene>
    <name evidence="2" type="ORF">K7H17_00525</name>
</gene>